<dbReference type="EMBL" id="QICN01000003">
    <property type="protein sequence ID" value="PXV69658.1"/>
    <property type="molecule type" value="Genomic_DNA"/>
</dbReference>
<organism evidence="1 2">
    <name type="scientific">Sinimarinibacterium flocculans</name>
    <dbReference type="NCBI Taxonomy" id="985250"/>
    <lineage>
        <taxon>Bacteria</taxon>
        <taxon>Pseudomonadati</taxon>
        <taxon>Pseudomonadota</taxon>
        <taxon>Gammaproteobacteria</taxon>
        <taxon>Nevskiales</taxon>
        <taxon>Nevskiaceae</taxon>
        <taxon>Sinimarinibacterium</taxon>
    </lineage>
</organism>
<protein>
    <submittedName>
        <fullName evidence="1">Uncharacterized protein</fullName>
    </submittedName>
</protein>
<dbReference type="OrthoDB" id="7061165at2"/>
<reference evidence="1 2" key="1">
    <citation type="submission" date="2018-04" db="EMBL/GenBank/DDBJ databases">
        <title>Genomic Encyclopedia of Type Strains, Phase IV (KMG-IV): sequencing the most valuable type-strain genomes for metagenomic binning, comparative biology and taxonomic classification.</title>
        <authorList>
            <person name="Goeker M."/>
        </authorList>
    </citation>
    <scope>NUCLEOTIDE SEQUENCE [LARGE SCALE GENOMIC DNA]</scope>
    <source>
        <strain evidence="1 2">DSM 104150</strain>
    </source>
</reference>
<name>A0A318EGI5_9GAMM</name>
<evidence type="ECO:0000313" key="1">
    <source>
        <dbReference type="EMBL" id="PXV69658.1"/>
    </source>
</evidence>
<dbReference type="Proteomes" id="UP000248330">
    <property type="component" value="Unassembled WGS sequence"/>
</dbReference>
<evidence type="ECO:0000313" key="2">
    <source>
        <dbReference type="Proteomes" id="UP000248330"/>
    </source>
</evidence>
<sequence length="229" mass="27020">MQMPDFAQVGAPPFDEKDLRFLFEHFPVPGIDPAQAVQMVHERPTTLESLLESDYVVEAIRDQQTMWLEVSPRLFFDILLRRALPGRRHAQERRTIHYLAHLLGLFTRAERLYSVQPDEAQRFQYLVDLVAEAAQAGPERGFVVHSHIGNYALFLAGICRDWIDARHRYKRRPVDLEYYCKMGSSYYFTASRHRMAETLGVRDVFRDLAQRFHYYRDGLERMQADFVRH</sequence>
<gene>
    <name evidence="1" type="ORF">C8D93_103233</name>
</gene>
<dbReference type="AlphaFoldDB" id="A0A318EGI5"/>
<keyword evidence="2" id="KW-1185">Reference proteome</keyword>
<comment type="caution">
    <text evidence="1">The sequence shown here is derived from an EMBL/GenBank/DDBJ whole genome shotgun (WGS) entry which is preliminary data.</text>
</comment>
<dbReference type="RefSeq" id="WP_110264578.1">
    <property type="nucleotide sequence ID" value="NZ_CAWNXA010000003.1"/>
</dbReference>
<accession>A0A318EGI5</accession>
<proteinExistence type="predicted"/>